<sequence length="361" mass="40852">MKPRCLLRLESQRHGRSSWLTLAPCDAQYQSKRRNKKNEKQAYIFNIDHIQQNNMGSTSRTHTQTESFPGVGRKLDVHSDKLRTGELTADEKFVLDAHAPTAIPKDKAAFSKRWDWHPRGQEQELDLGKIGLVETYTKLKWGQSGSLMDSEIHLIYLPHLPVEIYRKHQMEIQLLFDGSDGEEKLISKAVFPSPLHTHVIFYPGHSFSVRSGSKFPWKITLNTDADVKADYVIADIVLSFKGYNTPLSQYSGKYGADIISLVPVYDVPTGITMTRPRSGDWKIKKLHYGIKSQKDINALTVLQEAGIDIEGLQMVGKLRDAIGAVRKIEGNQEEGQLNEDKHQEIRRAILPIVKSAGRGKK</sequence>
<evidence type="ECO:0000313" key="1">
    <source>
        <dbReference type="EMBL" id="WLJ21677.1"/>
    </source>
</evidence>
<organism evidence="1">
    <name type="scientific">Beet oak leaf virus</name>
    <dbReference type="NCBI Taxonomy" id="3054764"/>
    <lineage>
        <taxon>Viruses</taxon>
        <taxon>Riboviria</taxon>
    </lineage>
</organism>
<proteinExistence type="predicted"/>
<name>A0AA49X3J0_9VIRU</name>
<dbReference type="EMBL" id="OR397270">
    <property type="protein sequence ID" value="WLJ21677.1"/>
    <property type="molecule type" value="Genomic_RNA"/>
</dbReference>
<accession>A0AA49X3J0</accession>
<protein>
    <submittedName>
        <fullName evidence="1">ORF3 protein</fullName>
    </submittedName>
</protein>
<reference evidence="1" key="1">
    <citation type="submission" date="2023-08" db="EMBL/GenBank/DDBJ databases">
        <title>Complete sequence of a beet oak leaf virus isolate from the United States.</title>
        <authorList>
            <person name="Wintermantel W.M."/>
            <person name="Jenkins Hladky L.L."/>
            <person name="Mollov D."/>
            <person name="Fei Z."/>
        </authorList>
    </citation>
    <scope>NUCLEOTIDE SEQUENCE</scope>
    <source>
        <strain evidence="1">California</strain>
    </source>
</reference>